<dbReference type="OrthoDB" id="116883at2759"/>
<evidence type="ECO:0000313" key="2">
    <source>
        <dbReference type="Proteomes" id="UP000886885"/>
    </source>
</evidence>
<dbReference type="Proteomes" id="UP000886885">
    <property type="component" value="Chromosome 10D"/>
</dbReference>
<dbReference type="EMBL" id="JAAWWB010000020">
    <property type="protein sequence ID" value="KAG6757776.1"/>
    <property type="molecule type" value="Genomic_DNA"/>
</dbReference>
<comment type="caution">
    <text evidence="1">The sequence shown here is derived from an EMBL/GenBank/DDBJ whole genome shotgun (WGS) entry which is preliminary data.</text>
</comment>
<proteinExistence type="predicted"/>
<accession>A0A8X8CD65</accession>
<sequence>MAYFCCYFYCDYSKPLRQLLHSQVCAPCHTWAVKTAVYAGMHALPTRDQLLLNPYETGELVSIVIKCLALVYAV</sequence>
<organism evidence="1 2">
    <name type="scientific">Populus tomentosa</name>
    <name type="common">Chinese white poplar</name>
    <dbReference type="NCBI Taxonomy" id="118781"/>
    <lineage>
        <taxon>Eukaryota</taxon>
        <taxon>Viridiplantae</taxon>
        <taxon>Streptophyta</taxon>
        <taxon>Embryophyta</taxon>
        <taxon>Tracheophyta</taxon>
        <taxon>Spermatophyta</taxon>
        <taxon>Magnoliopsida</taxon>
        <taxon>eudicotyledons</taxon>
        <taxon>Gunneridae</taxon>
        <taxon>Pentapetalae</taxon>
        <taxon>rosids</taxon>
        <taxon>fabids</taxon>
        <taxon>Malpighiales</taxon>
        <taxon>Salicaceae</taxon>
        <taxon>Saliceae</taxon>
        <taxon>Populus</taxon>
    </lineage>
</organism>
<dbReference type="AlphaFoldDB" id="A0A8X8CD65"/>
<gene>
    <name evidence="1" type="ORF">POTOM_038101</name>
</gene>
<name>A0A8X8CD65_POPTO</name>
<keyword evidence="2" id="KW-1185">Reference proteome</keyword>
<protein>
    <submittedName>
        <fullName evidence="1">Uncharacterized protein</fullName>
    </submittedName>
</protein>
<reference evidence="1" key="1">
    <citation type="journal article" date="2020" name="bioRxiv">
        <title>Hybrid origin of Populus tomentosa Carr. identified through genome sequencing and phylogenomic analysis.</title>
        <authorList>
            <person name="An X."/>
            <person name="Gao K."/>
            <person name="Chen Z."/>
            <person name="Li J."/>
            <person name="Yang X."/>
            <person name="Yang X."/>
            <person name="Zhou J."/>
            <person name="Guo T."/>
            <person name="Zhao T."/>
            <person name="Huang S."/>
            <person name="Miao D."/>
            <person name="Khan W.U."/>
            <person name="Rao P."/>
            <person name="Ye M."/>
            <person name="Lei B."/>
            <person name="Liao W."/>
            <person name="Wang J."/>
            <person name="Ji L."/>
            <person name="Li Y."/>
            <person name="Guo B."/>
            <person name="Mustafa N.S."/>
            <person name="Li S."/>
            <person name="Yun Q."/>
            <person name="Keller S.R."/>
            <person name="Mao J."/>
            <person name="Zhang R."/>
            <person name="Strauss S.H."/>
        </authorList>
    </citation>
    <scope>NUCLEOTIDE SEQUENCE</scope>
    <source>
        <strain evidence="1">GM15</strain>
        <tissue evidence="1">Leaf</tissue>
    </source>
</reference>
<evidence type="ECO:0000313" key="1">
    <source>
        <dbReference type="EMBL" id="KAG6757776.1"/>
    </source>
</evidence>